<keyword evidence="2" id="KW-1185">Reference proteome</keyword>
<dbReference type="Proteomes" id="UP000214365">
    <property type="component" value="Unassembled WGS sequence"/>
</dbReference>
<organism evidence="1 2">
    <name type="scientific">Talaromyces atroroseus</name>
    <dbReference type="NCBI Taxonomy" id="1441469"/>
    <lineage>
        <taxon>Eukaryota</taxon>
        <taxon>Fungi</taxon>
        <taxon>Dikarya</taxon>
        <taxon>Ascomycota</taxon>
        <taxon>Pezizomycotina</taxon>
        <taxon>Eurotiomycetes</taxon>
        <taxon>Eurotiomycetidae</taxon>
        <taxon>Eurotiales</taxon>
        <taxon>Trichocomaceae</taxon>
        <taxon>Talaromyces</taxon>
        <taxon>Talaromyces sect. Trachyspermi</taxon>
    </lineage>
</organism>
<evidence type="ECO:0000313" key="1">
    <source>
        <dbReference type="EMBL" id="OKL55234.1"/>
    </source>
</evidence>
<dbReference type="RefSeq" id="XP_020115355.1">
    <property type="nucleotide sequence ID" value="XM_020265443.1"/>
</dbReference>
<proteinExistence type="predicted"/>
<evidence type="ECO:0000313" key="2">
    <source>
        <dbReference type="Proteomes" id="UP000214365"/>
    </source>
</evidence>
<dbReference type="OrthoDB" id="4317186at2759"/>
<dbReference type="GeneID" id="31009257"/>
<protein>
    <submittedName>
        <fullName evidence="1">Uncharacterized protein</fullName>
    </submittedName>
</protein>
<accession>A0A1Q5Q5Z0</accession>
<comment type="caution">
    <text evidence="1">The sequence shown here is derived from an EMBL/GenBank/DDBJ whole genome shotgun (WGS) entry which is preliminary data.</text>
</comment>
<gene>
    <name evidence="1" type="ORF">UA08_09501</name>
</gene>
<reference evidence="1 2" key="1">
    <citation type="submission" date="2015-06" db="EMBL/GenBank/DDBJ databases">
        <title>Talaromyces atroroseus IBT 11181 draft genome.</title>
        <authorList>
            <person name="Rasmussen K.B."/>
            <person name="Rasmussen S."/>
            <person name="Petersen B."/>
            <person name="Sicheritz-Ponten T."/>
            <person name="Mortensen U.H."/>
            <person name="Thrane U."/>
        </authorList>
    </citation>
    <scope>NUCLEOTIDE SEQUENCE [LARGE SCALE GENOMIC DNA]</scope>
    <source>
        <strain evidence="1 2">IBT 11181</strain>
    </source>
</reference>
<dbReference type="EMBL" id="LFMY01000029">
    <property type="protein sequence ID" value="OKL55234.1"/>
    <property type="molecule type" value="Genomic_DNA"/>
</dbReference>
<name>A0A1Q5Q5Z0_TALAT</name>
<sequence length="203" mass="22627">MTTTVRDLMETYSRPPLSIDNDGTTARKVWTEEYFPFQQQYVTVWPPQRQAIDAFLGSGTSRSDADSIGLDTPAYPLNVFPQVVATEGDVTRDFDQNIIPAVALAFSGNSARSRLRSNPRQIVPGAPALWLRSLVGSTTSKFVDYQIAMSHKIPSLQEAAVVGEMKKPKVIRRNEWAFEVHAGSVTLRLQQELRASLFLTRIA</sequence>
<dbReference type="AlphaFoldDB" id="A0A1Q5Q5Z0"/>